<feature type="compositionally biased region" description="Polar residues" evidence="1">
    <location>
        <begin position="13"/>
        <end position="44"/>
    </location>
</feature>
<name>F2AX76_RHOBT</name>
<proteinExistence type="predicted"/>
<feature type="region of interest" description="Disordered" evidence="1">
    <location>
        <begin position="1"/>
        <end position="44"/>
    </location>
</feature>
<dbReference type="Proteomes" id="UP000006222">
    <property type="component" value="Unassembled WGS sequence"/>
</dbReference>
<evidence type="ECO:0000313" key="2">
    <source>
        <dbReference type="EMBL" id="EGF25702.1"/>
    </source>
</evidence>
<dbReference type="EMBL" id="AFAR01000214">
    <property type="protein sequence ID" value="EGF25702.1"/>
    <property type="molecule type" value="Genomic_DNA"/>
</dbReference>
<dbReference type="PATRIC" id="fig|991778.3.peg.4586"/>
<protein>
    <submittedName>
        <fullName evidence="2">Uncharacterized protein</fullName>
    </submittedName>
</protein>
<comment type="caution">
    <text evidence="2">The sequence shown here is derived from an EMBL/GenBank/DDBJ whole genome shotgun (WGS) entry which is preliminary data.</text>
</comment>
<dbReference type="AlphaFoldDB" id="F2AX76"/>
<gene>
    <name evidence="2" type="ORF">RBWH47_05112</name>
</gene>
<sequence length="44" mass="4968">MLWNKARRPTITLKRTATVSGPQQTLLPPQRPSRNQHVTPTSTT</sequence>
<organism evidence="2 3">
    <name type="scientific">Rhodopirellula baltica WH47</name>
    <dbReference type="NCBI Taxonomy" id="991778"/>
    <lineage>
        <taxon>Bacteria</taxon>
        <taxon>Pseudomonadati</taxon>
        <taxon>Planctomycetota</taxon>
        <taxon>Planctomycetia</taxon>
        <taxon>Pirellulales</taxon>
        <taxon>Pirellulaceae</taxon>
        <taxon>Rhodopirellula</taxon>
    </lineage>
</organism>
<evidence type="ECO:0000313" key="3">
    <source>
        <dbReference type="Proteomes" id="UP000006222"/>
    </source>
</evidence>
<evidence type="ECO:0000256" key="1">
    <source>
        <dbReference type="SAM" id="MobiDB-lite"/>
    </source>
</evidence>
<reference evidence="2 3" key="1">
    <citation type="journal article" date="2013" name="Mar. Genomics">
        <title>Expression of sulfatases in Rhodopirellula baltica and the diversity of sulfatases in the genus Rhodopirellula.</title>
        <authorList>
            <person name="Wegner C.E."/>
            <person name="Richter-Heitmann T."/>
            <person name="Klindworth A."/>
            <person name="Klockow C."/>
            <person name="Richter M."/>
            <person name="Achstetter T."/>
            <person name="Glockner F.O."/>
            <person name="Harder J."/>
        </authorList>
    </citation>
    <scope>NUCLEOTIDE SEQUENCE [LARGE SCALE GENOMIC DNA]</scope>
    <source>
        <strain evidence="2 3">WH47</strain>
    </source>
</reference>
<accession>F2AX76</accession>